<proteinExistence type="inferred from homology"/>
<evidence type="ECO:0000256" key="2">
    <source>
        <dbReference type="ARBA" id="ARBA00007254"/>
    </source>
</evidence>
<sequence length="145" mass="15882">MGFVKEFKEFASKGNVMDLAVGVVIGAAFGKIVTSFVNDVLMPPLGIIIGGVDFKHLKIILKDAVMENGKVVAEAVTLNYGNFIQTIVDFMIIATAIFLLIKGINRLKSKVLAEEKVAEAVVAKLTHEEELLTQIRDLLRDRPQV</sequence>
<evidence type="ECO:0000256" key="8">
    <source>
        <dbReference type="ARBA" id="ARBA00023065"/>
    </source>
</evidence>
<dbReference type="PRINTS" id="PR01264">
    <property type="entry name" value="MECHCHANNEL"/>
</dbReference>
<keyword evidence="7 11" id="KW-1133">Transmembrane helix</keyword>
<evidence type="ECO:0000256" key="10">
    <source>
        <dbReference type="ARBA" id="ARBA00023303"/>
    </source>
</evidence>
<dbReference type="Proteomes" id="UP000326570">
    <property type="component" value="Unassembled WGS sequence"/>
</dbReference>
<comment type="caution">
    <text evidence="12">The sequence shown here is derived from an EMBL/GenBank/DDBJ whole genome shotgun (WGS) entry which is preliminary data.</text>
</comment>
<evidence type="ECO:0000256" key="9">
    <source>
        <dbReference type="ARBA" id="ARBA00023136"/>
    </source>
</evidence>
<dbReference type="Pfam" id="PF01741">
    <property type="entry name" value="MscL"/>
    <property type="match status" value="1"/>
</dbReference>
<evidence type="ECO:0000256" key="11">
    <source>
        <dbReference type="HAMAP-Rule" id="MF_00115"/>
    </source>
</evidence>
<dbReference type="InterPro" id="IPR001185">
    <property type="entry name" value="MS_channel"/>
</dbReference>
<keyword evidence="4 11" id="KW-0813">Transport</keyword>
<dbReference type="InterPro" id="IPR036019">
    <property type="entry name" value="MscL_channel"/>
</dbReference>
<dbReference type="GO" id="GO:0008381">
    <property type="term" value="F:mechanosensitive monoatomic ion channel activity"/>
    <property type="evidence" value="ECO:0007669"/>
    <property type="project" value="UniProtKB-UniRule"/>
</dbReference>
<name>A0A5N1J4I7_9BACT</name>
<dbReference type="GO" id="GO:0005886">
    <property type="term" value="C:plasma membrane"/>
    <property type="evidence" value="ECO:0007669"/>
    <property type="project" value="UniProtKB-SubCell"/>
</dbReference>
<dbReference type="RefSeq" id="WP_150902912.1">
    <property type="nucleotide sequence ID" value="NZ_VTWT01000002.1"/>
</dbReference>
<keyword evidence="5 11" id="KW-1003">Cell membrane</keyword>
<evidence type="ECO:0000313" key="12">
    <source>
        <dbReference type="EMBL" id="KAA9340985.1"/>
    </source>
</evidence>
<protein>
    <recommendedName>
        <fullName evidence="11">Large-conductance mechanosensitive channel</fullName>
    </recommendedName>
</protein>
<keyword evidence="13" id="KW-1185">Reference proteome</keyword>
<reference evidence="12 13" key="1">
    <citation type="submission" date="2019-09" db="EMBL/GenBank/DDBJ databases">
        <title>Genome sequence of Adhaeribacter sp. M2.</title>
        <authorList>
            <person name="Srinivasan S."/>
        </authorList>
    </citation>
    <scope>NUCLEOTIDE SEQUENCE [LARGE SCALE GENOMIC DNA]</scope>
    <source>
        <strain evidence="12 13">M2</strain>
    </source>
</reference>
<dbReference type="Gene3D" id="1.10.1200.120">
    <property type="entry name" value="Large-conductance mechanosensitive channel, MscL, domain 1"/>
    <property type="match status" value="1"/>
</dbReference>
<dbReference type="HAMAP" id="MF_00115">
    <property type="entry name" value="MscL"/>
    <property type="match status" value="1"/>
</dbReference>
<dbReference type="InterPro" id="IPR019823">
    <property type="entry name" value="Mechanosensitive_channel_CS"/>
</dbReference>
<dbReference type="PROSITE" id="PS01327">
    <property type="entry name" value="MSCL"/>
    <property type="match status" value="1"/>
</dbReference>
<comment type="similarity">
    <text evidence="2 11">Belongs to the MscL family.</text>
</comment>
<keyword evidence="8 11" id="KW-0406">Ion transport</keyword>
<evidence type="ECO:0000256" key="6">
    <source>
        <dbReference type="ARBA" id="ARBA00022692"/>
    </source>
</evidence>
<gene>
    <name evidence="11 12" type="primary">mscL</name>
    <name evidence="12" type="ORF">F0P94_06045</name>
</gene>
<accession>A0A5N1J4I7</accession>
<evidence type="ECO:0000256" key="3">
    <source>
        <dbReference type="ARBA" id="ARBA00011255"/>
    </source>
</evidence>
<dbReference type="SUPFAM" id="SSF81330">
    <property type="entry name" value="Gated mechanosensitive channel"/>
    <property type="match status" value="1"/>
</dbReference>
<keyword evidence="9 11" id="KW-0472">Membrane</keyword>
<comment type="subcellular location">
    <subcellularLocation>
        <location evidence="1 11">Cell membrane</location>
        <topology evidence="1 11">Multi-pass membrane protein</topology>
    </subcellularLocation>
</comment>
<dbReference type="NCBIfam" id="TIGR00220">
    <property type="entry name" value="mscL"/>
    <property type="match status" value="1"/>
</dbReference>
<organism evidence="12 13">
    <name type="scientific">Adhaeribacter soli</name>
    <dbReference type="NCBI Taxonomy" id="2607655"/>
    <lineage>
        <taxon>Bacteria</taxon>
        <taxon>Pseudomonadati</taxon>
        <taxon>Bacteroidota</taxon>
        <taxon>Cytophagia</taxon>
        <taxon>Cytophagales</taxon>
        <taxon>Hymenobacteraceae</taxon>
        <taxon>Adhaeribacter</taxon>
    </lineage>
</organism>
<evidence type="ECO:0000256" key="7">
    <source>
        <dbReference type="ARBA" id="ARBA00022989"/>
    </source>
</evidence>
<evidence type="ECO:0000256" key="5">
    <source>
        <dbReference type="ARBA" id="ARBA00022475"/>
    </source>
</evidence>
<dbReference type="AlphaFoldDB" id="A0A5N1J4I7"/>
<dbReference type="InterPro" id="IPR037673">
    <property type="entry name" value="MSC/AndL"/>
</dbReference>
<comment type="function">
    <text evidence="11">Channel that opens in response to stretch forces in the membrane lipid bilayer. May participate in the regulation of osmotic pressure changes within the cell.</text>
</comment>
<evidence type="ECO:0000256" key="4">
    <source>
        <dbReference type="ARBA" id="ARBA00022448"/>
    </source>
</evidence>
<comment type="subunit">
    <text evidence="3 11">Homopentamer.</text>
</comment>
<keyword evidence="10 11" id="KW-0407">Ion channel</keyword>
<evidence type="ECO:0000313" key="13">
    <source>
        <dbReference type="Proteomes" id="UP000326570"/>
    </source>
</evidence>
<evidence type="ECO:0000256" key="1">
    <source>
        <dbReference type="ARBA" id="ARBA00004651"/>
    </source>
</evidence>
<dbReference type="PANTHER" id="PTHR30266:SF2">
    <property type="entry name" value="LARGE-CONDUCTANCE MECHANOSENSITIVE CHANNEL"/>
    <property type="match status" value="1"/>
</dbReference>
<feature type="transmembrane region" description="Helical" evidence="11">
    <location>
        <begin position="83"/>
        <end position="101"/>
    </location>
</feature>
<dbReference type="FunFam" id="1.10.1200.120:FF:000001">
    <property type="entry name" value="Large-conductance mechanosensitive channel"/>
    <property type="match status" value="1"/>
</dbReference>
<dbReference type="EMBL" id="VTWT01000002">
    <property type="protein sequence ID" value="KAA9340985.1"/>
    <property type="molecule type" value="Genomic_DNA"/>
</dbReference>
<dbReference type="PANTHER" id="PTHR30266">
    <property type="entry name" value="MECHANOSENSITIVE CHANNEL MSCL"/>
    <property type="match status" value="1"/>
</dbReference>
<keyword evidence="6 11" id="KW-0812">Transmembrane</keyword>
<dbReference type="NCBIfam" id="NF001843">
    <property type="entry name" value="PRK00567.1-4"/>
    <property type="match status" value="1"/>
</dbReference>
<feature type="transmembrane region" description="Helical" evidence="11">
    <location>
        <begin position="16"/>
        <end position="37"/>
    </location>
</feature>